<keyword evidence="3 10" id="KW-0732">Signal</keyword>
<evidence type="ECO:0000256" key="8">
    <source>
        <dbReference type="SAM" id="MobiDB-lite"/>
    </source>
</evidence>
<dbReference type="Ensembl" id="ENSLLET00000026586.1">
    <property type="protein sequence ID" value="ENSLLEP00000025604.1"/>
    <property type="gene ID" value="ENSLLEG00000016236.1"/>
</dbReference>
<evidence type="ECO:0000256" key="9">
    <source>
        <dbReference type="SAM" id="Phobius"/>
    </source>
</evidence>
<evidence type="ECO:0000256" key="1">
    <source>
        <dbReference type="ARBA" id="ARBA00004479"/>
    </source>
</evidence>
<feature type="compositionally biased region" description="Basic and acidic residues" evidence="8">
    <location>
        <begin position="236"/>
        <end position="250"/>
    </location>
</feature>
<evidence type="ECO:0000256" key="3">
    <source>
        <dbReference type="ARBA" id="ARBA00022729"/>
    </source>
</evidence>
<dbReference type="GO" id="GO:0050901">
    <property type="term" value="P:leukocyte tethering or rolling"/>
    <property type="evidence" value="ECO:0007669"/>
    <property type="project" value="TreeGrafter"/>
</dbReference>
<feature type="signal peptide" evidence="10">
    <location>
        <begin position="1"/>
        <end position="17"/>
    </location>
</feature>
<dbReference type="Pfam" id="PF06365">
    <property type="entry name" value="CD34_antigen"/>
    <property type="match status" value="1"/>
</dbReference>
<dbReference type="Proteomes" id="UP000694569">
    <property type="component" value="Unplaced"/>
</dbReference>
<feature type="region of interest" description="Disordered" evidence="8">
    <location>
        <begin position="66"/>
        <end position="254"/>
    </location>
</feature>
<dbReference type="InterPro" id="IPR013836">
    <property type="entry name" value="CD34/Podocalyxin"/>
</dbReference>
<evidence type="ECO:0000313" key="11">
    <source>
        <dbReference type="Ensembl" id="ENSLLEP00000025604.1"/>
    </source>
</evidence>
<keyword evidence="4" id="KW-0130">Cell adhesion</keyword>
<dbReference type="PANTHER" id="PTHR15594:SF1">
    <property type="entry name" value="PODOCALYXIN-LIKE PROTEIN 2"/>
    <property type="match status" value="1"/>
</dbReference>
<feature type="compositionally biased region" description="Polar residues" evidence="8">
    <location>
        <begin position="137"/>
        <end position="159"/>
    </location>
</feature>
<feature type="chain" id="PRO_5034629569" evidence="10">
    <location>
        <begin position="18"/>
        <end position="514"/>
    </location>
</feature>
<organism evidence="11 12">
    <name type="scientific">Leptobrachium leishanense</name>
    <name type="common">Leishan spiny toad</name>
    <dbReference type="NCBI Taxonomy" id="445787"/>
    <lineage>
        <taxon>Eukaryota</taxon>
        <taxon>Metazoa</taxon>
        <taxon>Chordata</taxon>
        <taxon>Craniata</taxon>
        <taxon>Vertebrata</taxon>
        <taxon>Euteleostomi</taxon>
        <taxon>Amphibia</taxon>
        <taxon>Batrachia</taxon>
        <taxon>Anura</taxon>
        <taxon>Pelobatoidea</taxon>
        <taxon>Megophryidae</taxon>
        <taxon>Leptobrachium</taxon>
    </lineage>
</organism>
<evidence type="ECO:0000256" key="2">
    <source>
        <dbReference type="ARBA" id="ARBA00022692"/>
    </source>
</evidence>
<accession>A0A8C5PP39</accession>
<keyword evidence="6 9" id="KW-0472">Membrane</keyword>
<proteinExistence type="predicted"/>
<evidence type="ECO:0000256" key="4">
    <source>
        <dbReference type="ARBA" id="ARBA00022889"/>
    </source>
</evidence>
<keyword evidence="12" id="KW-1185">Reference proteome</keyword>
<evidence type="ECO:0000256" key="7">
    <source>
        <dbReference type="ARBA" id="ARBA00023180"/>
    </source>
</evidence>
<dbReference type="OrthoDB" id="6352820at2759"/>
<feature type="compositionally biased region" description="Basic and acidic residues" evidence="8">
    <location>
        <begin position="123"/>
        <end position="136"/>
    </location>
</feature>
<reference evidence="11" key="1">
    <citation type="submission" date="2025-08" db="UniProtKB">
        <authorList>
            <consortium name="Ensembl"/>
        </authorList>
    </citation>
    <scope>IDENTIFICATION</scope>
</reference>
<evidence type="ECO:0000256" key="10">
    <source>
        <dbReference type="SAM" id="SignalP"/>
    </source>
</evidence>
<evidence type="ECO:0000256" key="5">
    <source>
        <dbReference type="ARBA" id="ARBA00022989"/>
    </source>
</evidence>
<reference evidence="11" key="2">
    <citation type="submission" date="2025-09" db="UniProtKB">
        <authorList>
            <consortium name="Ensembl"/>
        </authorList>
    </citation>
    <scope>IDENTIFICATION</scope>
</reference>
<gene>
    <name evidence="11" type="primary">PODXL2</name>
</gene>
<protein>
    <submittedName>
        <fullName evidence="11">Podocalyxin like 2</fullName>
    </submittedName>
</protein>
<keyword evidence="7" id="KW-0325">Glycoprotein</keyword>
<name>A0A8C5PP39_9ANUR</name>
<feature type="transmembrane region" description="Helical" evidence="9">
    <location>
        <begin position="416"/>
        <end position="440"/>
    </location>
</feature>
<feature type="compositionally biased region" description="Basic and acidic residues" evidence="8">
    <location>
        <begin position="168"/>
        <end position="183"/>
    </location>
</feature>
<feature type="compositionally biased region" description="Basic residues" evidence="8">
    <location>
        <begin position="202"/>
        <end position="222"/>
    </location>
</feature>
<dbReference type="GeneTree" id="ENSGT00730000111323"/>
<dbReference type="GO" id="GO:0005886">
    <property type="term" value="C:plasma membrane"/>
    <property type="evidence" value="ECO:0007669"/>
    <property type="project" value="UniProtKB-ARBA"/>
</dbReference>
<dbReference type="InterPro" id="IPR042397">
    <property type="entry name" value="PODXL2"/>
</dbReference>
<dbReference type="PANTHER" id="PTHR15594">
    <property type="entry name" value="PODOCALYXIN-LIKE PROTEIN 2"/>
    <property type="match status" value="1"/>
</dbReference>
<evidence type="ECO:0000256" key="6">
    <source>
        <dbReference type="ARBA" id="ARBA00023136"/>
    </source>
</evidence>
<keyword evidence="2 9" id="KW-0812">Transmembrane</keyword>
<comment type="subcellular location">
    <subcellularLocation>
        <location evidence="1">Membrane</location>
        <topology evidence="1">Single-pass type I membrane protein</topology>
    </subcellularLocation>
</comment>
<keyword evidence="5 9" id="KW-1133">Transmembrane helix</keyword>
<dbReference type="AlphaFoldDB" id="A0A8C5PP39"/>
<evidence type="ECO:0000313" key="12">
    <source>
        <dbReference type="Proteomes" id="UP000694569"/>
    </source>
</evidence>
<sequence length="514" mass="57619">MLRPWHLVLGLLCFVSAEELHSEGLSSTSLLELSPSHLRGLDSTEREDDGYQEPDVLQEFLHAQHDGSGLSSQENEENEETSILQSSQLFGDDERQVNGSGESNDDLQRDYPASTFSYETVQEEMRNGDKSPKHNQETSTSWLSTGSRESPKQASPDSGTSEDEEDIHPETHEDRSDLPDQRLKVALSTVSSVAPGQPTARTPRKSKKHPTTKNHHVNHKPKSVTQHGPTVDLPVDDTHRHNDEGSEGKTNDSANAVQEAENKMNLPKLITLQDEAGTHRAAPTEPQLGSEQVICNDWINLAGKNYVILNMSDDIDCEQFRWQKGQQLLSLLEEALSWKAETPHKDWLISLSKPNDNDNHLLMTVTEEHRVVPIKDVFTALGDIKRSLAEIGIESYSRVVVCESRPNQPRSDYGKLFIVLVIIGSVCVMIIVAGIIYICWQRRLPKLKNMELHFVENSCHDNPTLDVAMDTRSEMQEKKTSLNGGTSHRADGWETLINTNSKEECDAMEEDTHL</sequence>